<evidence type="ECO:0000313" key="4">
    <source>
        <dbReference type="EMBL" id="HAE7767789.1"/>
    </source>
</evidence>
<keyword evidence="4" id="KW-0032">Aminotransferase</keyword>
<dbReference type="InterPro" id="IPR015421">
    <property type="entry name" value="PyrdxlP-dep_Trfase_major"/>
</dbReference>
<name>A0A736VS66_SALHO</name>
<dbReference type="InterPro" id="IPR004839">
    <property type="entry name" value="Aminotransferase_I/II_large"/>
</dbReference>
<evidence type="ECO:0000256" key="1">
    <source>
        <dbReference type="ARBA" id="ARBA00001933"/>
    </source>
</evidence>
<feature type="domain" description="Aminotransferase class I/classII large" evidence="3">
    <location>
        <begin position="206"/>
        <end position="431"/>
    </location>
</feature>
<evidence type="ECO:0000256" key="2">
    <source>
        <dbReference type="ARBA" id="ARBA00022679"/>
    </source>
</evidence>
<dbReference type="Gene3D" id="3.40.640.10">
    <property type="entry name" value="Type I PLP-dependent aspartate aminotransferase-like (Major domain)"/>
    <property type="match status" value="1"/>
</dbReference>
<dbReference type="Gene3D" id="3.90.1150.10">
    <property type="entry name" value="Aspartate Aminotransferase, domain 1"/>
    <property type="match status" value="1"/>
</dbReference>
<gene>
    <name evidence="4" type="ORF">GNB58_004918</name>
</gene>
<dbReference type="InterPro" id="IPR050087">
    <property type="entry name" value="AON_synthase_class-II"/>
</dbReference>
<dbReference type="GO" id="GO:0008483">
    <property type="term" value="F:transaminase activity"/>
    <property type="evidence" value="ECO:0007669"/>
    <property type="project" value="UniProtKB-KW"/>
</dbReference>
<reference evidence="4" key="2">
    <citation type="submission" date="2018-07" db="EMBL/GenBank/DDBJ databases">
        <authorList>
            <consortium name="NCBI Pathogen Detection Project"/>
        </authorList>
    </citation>
    <scope>NUCLEOTIDE SEQUENCE</scope>
    <source>
        <strain evidence="4">2584-68</strain>
    </source>
</reference>
<sequence length="443" mass="48676">MRLLSLSHWTDQSLALRSCSLFQLFQWNKEIDLAVNNWLSDRINLSRPHQEKIWDLGINDLTISFRTGGRGIVCSTGREYIDFMSCSYLGLEQHPALRQAVKESVDKFGVQYAAARTRAKCDIFDELEAKLNAIFLASHSVIFNSVGAAHLAVLPILGSGELPGYNISPKGVQWIVDKTTHASVQILRGILEQFGSYDRINFTDEDKLYMALTVCRENGKTPVLISDSLGSMGGSHNVSRLIQLAAEFKGYYYVDDAHGTSITGKNGCGYTLHLTGEFSKNLILLSSLSKAFGSHGGSVSFWNSEAASFIKKYALNYIFSGPPSLPGIAACVASADIHLSEEIYDLQTKLQDNISFFDNTVRDVEIKDKTSPIRTIKIGCENEAVKTSGILRSQGFLVTAAMYPTVPKSESIIRVALSAAHSKDDIKRFAVSVNALTGELHAD</sequence>
<dbReference type="NCBIfam" id="NF005697">
    <property type="entry name" value="PRK07505.1"/>
    <property type="match status" value="1"/>
</dbReference>
<dbReference type="SUPFAM" id="SSF53383">
    <property type="entry name" value="PLP-dependent transferases"/>
    <property type="match status" value="1"/>
</dbReference>
<evidence type="ECO:0000259" key="3">
    <source>
        <dbReference type="Pfam" id="PF00155"/>
    </source>
</evidence>
<dbReference type="PANTHER" id="PTHR13693">
    <property type="entry name" value="CLASS II AMINOTRANSFERASE/8-AMINO-7-OXONONANOATE SYNTHASE"/>
    <property type="match status" value="1"/>
</dbReference>
<protein>
    <submittedName>
        <fullName evidence="4">Aminotransferase class I/II-fold pyridoxal phosphate-dependent enzyme</fullName>
    </submittedName>
</protein>
<dbReference type="EMBL" id="DAATAH010000123">
    <property type="protein sequence ID" value="HAE7767789.1"/>
    <property type="molecule type" value="Genomic_DNA"/>
</dbReference>
<comment type="cofactor">
    <cofactor evidence="1">
        <name>pyridoxal 5'-phosphate</name>
        <dbReference type="ChEBI" id="CHEBI:597326"/>
    </cofactor>
</comment>
<dbReference type="GO" id="GO:0030170">
    <property type="term" value="F:pyridoxal phosphate binding"/>
    <property type="evidence" value="ECO:0007669"/>
    <property type="project" value="InterPro"/>
</dbReference>
<keyword evidence="2 4" id="KW-0808">Transferase</keyword>
<dbReference type="InterPro" id="IPR015422">
    <property type="entry name" value="PyrdxlP-dep_Trfase_small"/>
</dbReference>
<comment type="caution">
    <text evidence="4">The sequence shown here is derived from an EMBL/GenBank/DDBJ whole genome shotgun (WGS) entry which is preliminary data.</text>
</comment>
<dbReference type="AlphaFoldDB" id="A0A736VS66"/>
<accession>A0A736VS66</accession>
<proteinExistence type="predicted"/>
<organism evidence="4">
    <name type="scientific">Salmonella enterica subsp. houtenae serovar 45:g,z51:-</name>
    <dbReference type="NCBI Taxonomy" id="1967611"/>
    <lineage>
        <taxon>Bacteria</taxon>
        <taxon>Pseudomonadati</taxon>
        <taxon>Pseudomonadota</taxon>
        <taxon>Gammaproteobacteria</taxon>
        <taxon>Enterobacterales</taxon>
        <taxon>Enterobacteriaceae</taxon>
        <taxon>Salmonella</taxon>
    </lineage>
</organism>
<dbReference type="Pfam" id="PF00155">
    <property type="entry name" value="Aminotran_1_2"/>
    <property type="match status" value="1"/>
</dbReference>
<reference evidence="4" key="1">
    <citation type="journal article" date="2018" name="Genome Biol.">
        <title>SKESA: strategic k-mer extension for scrupulous assemblies.</title>
        <authorList>
            <person name="Souvorov A."/>
            <person name="Agarwala R."/>
            <person name="Lipman D.J."/>
        </authorList>
    </citation>
    <scope>NUCLEOTIDE SEQUENCE</scope>
    <source>
        <strain evidence="4">2584-68</strain>
    </source>
</reference>
<dbReference type="InterPro" id="IPR015424">
    <property type="entry name" value="PyrdxlP-dep_Trfase"/>
</dbReference>